<evidence type="ECO:0000313" key="3">
    <source>
        <dbReference type="EnsemblMetazoa" id="XP_038065266.1"/>
    </source>
</evidence>
<dbReference type="GO" id="GO:0007165">
    <property type="term" value="P:signal transduction"/>
    <property type="evidence" value="ECO:0007669"/>
    <property type="project" value="TreeGrafter"/>
</dbReference>
<keyword evidence="4" id="KW-1185">Reference proteome</keyword>
<dbReference type="EnsemblMetazoa" id="XM_038209338.1">
    <property type="protein sequence ID" value="XP_038065266.1"/>
    <property type="gene ID" value="LOC119735577"/>
</dbReference>
<dbReference type="RefSeq" id="XP_038065266.1">
    <property type="nucleotide sequence ID" value="XM_038209338.1"/>
</dbReference>
<organism evidence="3 4">
    <name type="scientific">Patiria miniata</name>
    <name type="common">Bat star</name>
    <name type="synonym">Asterina miniata</name>
    <dbReference type="NCBI Taxonomy" id="46514"/>
    <lineage>
        <taxon>Eukaryota</taxon>
        <taxon>Metazoa</taxon>
        <taxon>Echinodermata</taxon>
        <taxon>Eleutherozoa</taxon>
        <taxon>Asterozoa</taxon>
        <taxon>Asteroidea</taxon>
        <taxon>Valvatacea</taxon>
        <taxon>Valvatida</taxon>
        <taxon>Asterinidae</taxon>
        <taxon>Patiria</taxon>
    </lineage>
</organism>
<proteinExistence type="inferred from homology"/>
<name>A0A914AP57_PATMI</name>
<dbReference type="OrthoDB" id="276323at2759"/>
<evidence type="ECO:0000313" key="4">
    <source>
        <dbReference type="Proteomes" id="UP000887568"/>
    </source>
</evidence>
<dbReference type="AlphaFoldDB" id="A0A914AP57"/>
<protein>
    <recommendedName>
        <fullName evidence="5">T-complex protein 11-like protein 1</fullName>
    </recommendedName>
</protein>
<evidence type="ECO:0008006" key="5">
    <source>
        <dbReference type="Google" id="ProtNLM"/>
    </source>
</evidence>
<feature type="region of interest" description="Disordered" evidence="2">
    <location>
        <begin position="278"/>
        <end position="299"/>
    </location>
</feature>
<evidence type="ECO:0000256" key="1">
    <source>
        <dbReference type="ARBA" id="ARBA00010954"/>
    </source>
</evidence>
<dbReference type="OMA" id="CRDEDIN"/>
<feature type="region of interest" description="Disordered" evidence="2">
    <location>
        <begin position="1"/>
        <end position="62"/>
    </location>
</feature>
<reference evidence="3" key="1">
    <citation type="submission" date="2022-11" db="UniProtKB">
        <authorList>
            <consortium name="EnsemblMetazoa"/>
        </authorList>
    </citation>
    <scope>IDENTIFICATION</scope>
</reference>
<feature type="compositionally biased region" description="Basic and acidic residues" evidence="2">
    <location>
        <begin position="1"/>
        <end position="15"/>
    </location>
</feature>
<dbReference type="GeneID" id="119735577"/>
<dbReference type="Proteomes" id="UP000887568">
    <property type="component" value="Unplaced"/>
</dbReference>
<comment type="similarity">
    <text evidence="1">Belongs to the TCP11 family.</text>
</comment>
<dbReference type="Pfam" id="PF05794">
    <property type="entry name" value="Tcp11"/>
    <property type="match status" value="1"/>
</dbReference>
<dbReference type="PANTHER" id="PTHR12832">
    <property type="entry name" value="TESTIS-SPECIFIC PROTEIN PBS13 T-COMPLEX 11"/>
    <property type="match status" value="1"/>
</dbReference>
<accession>A0A914AP57</accession>
<sequence>MPLEDKDKDTPKSTGDDCGDSPGASNASDQEPALDSSGEGEIFRKRQRVNSPRKNEPMASPHKHATFEELLKTAGLVSNMALAHEIVVDGNFRLKPQDLPDNSIEKQVRDIMHKAFWDSLKEQLEGDPPSYDHAIILLGEVKEFLGSLLLPQQERLRTQIDEVIDLPLIQQQAEHDALDVYHYGNFIISTMAMLCAPVRDEEIAKLKDLVDVVQLFREIFRILELMKLDMANYTLQSLRPHLKQQSVDYERGKFQEFLKTQQDGLELTRKWLEEAADDLRSREPQQPMEGATSSTSSSPSLTPVIILNHGYMRLLDWQDARLFPETIVMDQARLQEMADRLRKSVLIATVLLVTYTNVGPIITSIQGFPSNLKHHIDTILEGVNDHSAIMPNVADQVCTDVDKCLKERGIAEMDAMKTDALKSQVIAAGDREHSVHKLLDSRARSFIKMLMSGPINFDPSTRIPPGLTTIQPQLLEVAGQFVRVIGHNRTVYGPFYSEILGKMLNIR</sequence>
<dbReference type="InterPro" id="IPR008862">
    <property type="entry name" value="Tcp11"/>
</dbReference>
<evidence type="ECO:0000256" key="2">
    <source>
        <dbReference type="SAM" id="MobiDB-lite"/>
    </source>
</evidence>
<dbReference type="PANTHER" id="PTHR12832:SF11">
    <property type="entry name" value="LD23868P"/>
    <property type="match status" value="1"/>
</dbReference>